<dbReference type="Gene3D" id="3.30.70.1150">
    <property type="entry name" value="ACT-like. Chain A, domain 2"/>
    <property type="match status" value="1"/>
</dbReference>
<evidence type="ECO:0000259" key="7">
    <source>
        <dbReference type="Pfam" id="PF08753"/>
    </source>
</evidence>
<comment type="cofactor">
    <cofactor evidence="6">
        <name>Ni(2+)</name>
        <dbReference type="ChEBI" id="CHEBI:49786"/>
    </cofactor>
    <text evidence="6">Binds 1 nickel ion per subunit.</text>
</comment>
<feature type="binding site" evidence="6">
    <location>
        <position position="90"/>
    </location>
    <ligand>
        <name>Ni(2+)</name>
        <dbReference type="ChEBI" id="CHEBI:49786"/>
    </ligand>
</feature>
<keyword evidence="1 6" id="KW-0533">Nickel</keyword>
<comment type="similarity">
    <text evidence="6">Belongs to the transcriptional regulatory CopG/NikR family.</text>
</comment>
<evidence type="ECO:0000256" key="2">
    <source>
        <dbReference type="ARBA" id="ARBA00022723"/>
    </source>
</evidence>
<comment type="caution">
    <text evidence="8">The sequence shown here is derived from an EMBL/GenBank/DDBJ whole genome shotgun (WGS) entry which is preliminary data.</text>
</comment>
<reference evidence="9" key="1">
    <citation type="submission" date="2023-07" db="EMBL/GenBank/DDBJ databases">
        <title>Molecular identification of indigenous halophilic bacteria isolated from red sea cost, biodegradation of synthetic dyes and assessment of degraded metabolite toxicity.</title>
        <authorList>
            <person name="Chaieb K."/>
            <person name="Altayb H.N."/>
        </authorList>
    </citation>
    <scope>NUCLEOTIDE SEQUENCE [LARGE SCALE GENOMIC DNA]</scope>
    <source>
        <strain evidence="9">K20</strain>
    </source>
</reference>
<dbReference type="InterPro" id="IPR027271">
    <property type="entry name" value="Acetolactate_synth/TF_NikR_C"/>
</dbReference>
<evidence type="ECO:0000313" key="8">
    <source>
        <dbReference type="EMBL" id="MCA2015371.1"/>
    </source>
</evidence>
<dbReference type="Proteomes" id="UP001199044">
    <property type="component" value="Unassembled WGS sequence"/>
</dbReference>
<keyword evidence="3 6" id="KW-0805">Transcription regulation</keyword>
<evidence type="ECO:0000313" key="9">
    <source>
        <dbReference type="Proteomes" id="UP001199044"/>
    </source>
</evidence>
<evidence type="ECO:0000256" key="1">
    <source>
        <dbReference type="ARBA" id="ARBA00022596"/>
    </source>
</evidence>
<dbReference type="HAMAP" id="MF_00476">
    <property type="entry name" value="NikR"/>
    <property type="match status" value="1"/>
</dbReference>
<evidence type="ECO:0000256" key="5">
    <source>
        <dbReference type="ARBA" id="ARBA00023163"/>
    </source>
</evidence>
<feature type="binding site" evidence="6">
    <location>
        <position position="88"/>
    </location>
    <ligand>
        <name>Ni(2+)</name>
        <dbReference type="ChEBI" id="CHEBI:49786"/>
    </ligand>
</feature>
<feature type="domain" description="Transcription factor NikR nickel binding C-terminal" evidence="7">
    <location>
        <begin position="55"/>
        <end position="130"/>
    </location>
</feature>
<evidence type="ECO:0000256" key="3">
    <source>
        <dbReference type="ARBA" id="ARBA00023015"/>
    </source>
</evidence>
<dbReference type="PANTHER" id="PTHR34719">
    <property type="entry name" value="NICKEL-RESPONSIVE REGULATOR"/>
    <property type="match status" value="1"/>
</dbReference>
<sequence>MMQRITITMDDELATYLDDYIAQKSYASRSEAVRDLVRDALVNHHEQPDEPRCFGILSYLYEHNTRELARRLTESQHHHHDLSVSTLHMHVNETDCLEVSILKGLRHELEQFADSMTSQRGVNHGHLQLIPAPASDINDDKNNNQHNNK</sequence>
<keyword evidence="4 6" id="KW-0238">DNA-binding</keyword>
<dbReference type="RefSeq" id="WP_225249753.1">
    <property type="nucleotide sequence ID" value="NZ_JAIWIU010000025.1"/>
</dbReference>
<keyword evidence="2 6" id="KW-0479">Metal-binding</keyword>
<comment type="function">
    <text evidence="6">Transcriptional regulator.</text>
</comment>
<proteinExistence type="inferred from homology"/>
<feature type="binding site" evidence="6">
    <location>
        <position position="96"/>
    </location>
    <ligand>
        <name>Ni(2+)</name>
        <dbReference type="ChEBI" id="CHEBI:49786"/>
    </ligand>
</feature>
<dbReference type="EMBL" id="JAIWIU010000025">
    <property type="protein sequence ID" value="MCA2015371.1"/>
    <property type="molecule type" value="Genomic_DNA"/>
</dbReference>
<feature type="binding site" evidence="6">
    <location>
        <position position="77"/>
    </location>
    <ligand>
        <name>Ni(2+)</name>
        <dbReference type="ChEBI" id="CHEBI:49786"/>
    </ligand>
</feature>
<evidence type="ECO:0000256" key="4">
    <source>
        <dbReference type="ARBA" id="ARBA00023125"/>
    </source>
</evidence>
<dbReference type="Pfam" id="PF08753">
    <property type="entry name" value="NikR_C"/>
    <property type="match status" value="1"/>
</dbReference>
<dbReference type="PANTHER" id="PTHR34719:SF2">
    <property type="entry name" value="NICKEL-RESPONSIVE REGULATOR"/>
    <property type="match status" value="1"/>
</dbReference>
<dbReference type="InterPro" id="IPR013321">
    <property type="entry name" value="Arc_rbn_hlx_hlx"/>
</dbReference>
<dbReference type="InterPro" id="IPR050192">
    <property type="entry name" value="CopG/NikR_regulator"/>
</dbReference>
<protein>
    <recommendedName>
        <fullName evidence="6">Putative nickel-responsive regulator</fullName>
    </recommendedName>
</protein>
<dbReference type="CDD" id="cd22231">
    <property type="entry name" value="RHH_NikR_HicB-like"/>
    <property type="match status" value="1"/>
</dbReference>
<dbReference type="InterPro" id="IPR014864">
    <property type="entry name" value="TF_NikR_Ni-bd_C"/>
</dbReference>
<dbReference type="InterPro" id="IPR010985">
    <property type="entry name" value="Ribbon_hlx_hlx"/>
</dbReference>
<dbReference type="Gene3D" id="1.10.1220.10">
    <property type="entry name" value="Met repressor-like"/>
    <property type="match status" value="1"/>
</dbReference>
<accession>A0ABS7YI69</accession>
<dbReference type="InterPro" id="IPR022988">
    <property type="entry name" value="Ni_resp_reg_NikR"/>
</dbReference>
<gene>
    <name evidence="8" type="primary">nikR</name>
    <name evidence="8" type="ORF">LDJ79_04555</name>
</gene>
<keyword evidence="9" id="KW-1185">Reference proteome</keyword>
<dbReference type="NCBIfam" id="NF002815">
    <property type="entry name" value="PRK02967.1"/>
    <property type="match status" value="1"/>
</dbReference>
<dbReference type="SUPFAM" id="SSF55021">
    <property type="entry name" value="ACT-like"/>
    <property type="match status" value="1"/>
</dbReference>
<name>A0ABS7YI69_9VIBR</name>
<evidence type="ECO:0000256" key="6">
    <source>
        <dbReference type="HAMAP-Rule" id="MF_00476"/>
    </source>
</evidence>
<dbReference type="NCBIfam" id="NF003381">
    <property type="entry name" value="PRK04460.1"/>
    <property type="match status" value="1"/>
</dbReference>
<dbReference type="InterPro" id="IPR045865">
    <property type="entry name" value="ACT-like_dom_sf"/>
</dbReference>
<organism evidence="8 9">
    <name type="scientific">Vibrio tritonius</name>
    <dbReference type="NCBI Taxonomy" id="1435069"/>
    <lineage>
        <taxon>Bacteria</taxon>
        <taxon>Pseudomonadati</taxon>
        <taxon>Pseudomonadota</taxon>
        <taxon>Gammaproteobacteria</taxon>
        <taxon>Vibrionales</taxon>
        <taxon>Vibrionaceae</taxon>
        <taxon>Vibrio</taxon>
    </lineage>
</organism>
<keyword evidence="5 6" id="KW-0804">Transcription</keyword>
<dbReference type="SUPFAM" id="SSF47598">
    <property type="entry name" value="Ribbon-helix-helix"/>
    <property type="match status" value="1"/>
</dbReference>